<evidence type="ECO:0000313" key="2">
    <source>
        <dbReference type="EMBL" id="GIY37012.1"/>
    </source>
</evidence>
<name>A0AAV4SUB7_9ARAC</name>
<evidence type="ECO:0000313" key="3">
    <source>
        <dbReference type="Proteomes" id="UP001054837"/>
    </source>
</evidence>
<accession>A0AAV4SUB7</accession>
<dbReference type="Proteomes" id="UP001054837">
    <property type="component" value="Unassembled WGS sequence"/>
</dbReference>
<evidence type="ECO:0000256" key="1">
    <source>
        <dbReference type="SAM" id="Phobius"/>
    </source>
</evidence>
<protein>
    <submittedName>
        <fullName evidence="2">Uncharacterized protein</fullName>
    </submittedName>
</protein>
<comment type="caution">
    <text evidence="2">The sequence shown here is derived from an EMBL/GenBank/DDBJ whole genome shotgun (WGS) entry which is preliminary data.</text>
</comment>
<keyword evidence="3" id="KW-1185">Reference proteome</keyword>
<gene>
    <name evidence="2" type="ORF">CDAR_306311</name>
</gene>
<sequence>MTCPHFDSSKDGDGKIIRFLKKNRIKYSARDDLYSSLKRGRSGALAASDCWAATRRLSDRRINVALHFGQLALLSVWIISFSTSSFIIVSQGRALNMSSLQC</sequence>
<keyword evidence="1" id="KW-0472">Membrane</keyword>
<dbReference type="AlphaFoldDB" id="A0AAV4SUB7"/>
<reference evidence="2 3" key="1">
    <citation type="submission" date="2021-06" db="EMBL/GenBank/DDBJ databases">
        <title>Caerostris darwini draft genome.</title>
        <authorList>
            <person name="Kono N."/>
            <person name="Arakawa K."/>
        </authorList>
    </citation>
    <scope>NUCLEOTIDE SEQUENCE [LARGE SCALE GENOMIC DNA]</scope>
</reference>
<keyword evidence="1" id="KW-1133">Transmembrane helix</keyword>
<proteinExistence type="predicted"/>
<dbReference type="EMBL" id="BPLQ01008396">
    <property type="protein sequence ID" value="GIY37012.1"/>
    <property type="molecule type" value="Genomic_DNA"/>
</dbReference>
<feature type="transmembrane region" description="Helical" evidence="1">
    <location>
        <begin position="64"/>
        <end position="89"/>
    </location>
</feature>
<organism evidence="2 3">
    <name type="scientific">Caerostris darwini</name>
    <dbReference type="NCBI Taxonomy" id="1538125"/>
    <lineage>
        <taxon>Eukaryota</taxon>
        <taxon>Metazoa</taxon>
        <taxon>Ecdysozoa</taxon>
        <taxon>Arthropoda</taxon>
        <taxon>Chelicerata</taxon>
        <taxon>Arachnida</taxon>
        <taxon>Araneae</taxon>
        <taxon>Araneomorphae</taxon>
        <taxon>Entelegynae</taxon>
        <taxon>Araneoidea</taxon>
        <taxon>Araneidae</taxon>
        <taxon>Caerostris</taxon>
    </lineage>
</organism>
<keyword evidence="1" id="KW-0812">Transmembrane</keyword>